<dbReference type="InterPro" id="IPR058979">
    <property type="entry name" value="LysC-like"/>
</dbReference>
<gene>
    <name evidence="1" type="ORF">GCM10011360_17370</name>
</gene>
<sequence length="79" mass="8546">MFLCLMLCVTQLPACGRKQTRTVPVRTYVPADLLTTCPGWTGPRPETIGGFIDAAAAEKRGRLCNATKIETIARIVGPQ</sequence>
<dbReference type="Proteomes" id="UP000612855">
    <property type="component" value="Unassembled WGS sequence"/>
</dbReference>
<protein>
    <submittedName>
        <fullName evidence="1">Uncharacterized protein</fullName>
    </submittedName>
</protein>
<organism evidence="1 2">
    <name type="scientific">Primorskyibacter flagellatus</name>
    <dbReference type="NCBI Taxonomy" id="1387277"/>
    <lineage>
        <taxon>Bacteria</taxon>
        <taxon>Pseudomonadati</taxon>
        <taxon>Pseudomonadota</taxon>
        <taxon>Alphaproteobacteria</taxon>
        <taxon>Rhodobacterales</taxon>
        <taxon>Roseobacteraceae</taxon>
        <taxon>Primorskyibacter</taxon>
    </lineage>
</organism>
<name>A0A917A6X2_9RHOB</name>
<dbReference type="EMBL" id="BMFJ01000001">
    <property type="protein sequence ID" value="GGE29840.1"/>
    <property type="molecule type" value="Genomic_DNA"/>
</dbReference>
<evidence type="ECO:0000313" key="2">
    <source>
        <dbReference type="Proteomes" id="UP000612855"/>
    </source>
</evidence>
<keyword evidence="2" id="KW-1185">Reference proteome</keyword>
<evidence type="ECO:0000313" key="1">
    <source>
        <dbReference type="EMBL" id="GGE29840.1"/>
    </source>
</evidence>
<dbReference type="AlphaFoldDB" id="A0A917A6X2"/>
<accession>A0A917A6X2</accession>
<comment type="caution">
    <text evidence="1">The sequence shown here is derived from an EMBL/GenBank/DDBJ whole genome shotgun (WGS) entry which is preliminary data.</text>
</comment>
<reference evidence="2" key="1">
    <citation type="journal article" date="2019" name="Int. J. Syst. Evol. Microbiol.">
        <title>The Global Catalogue of Microorganisms (GCM) 10K type strain sequencing project: providing services to taxonomists for standard genome sequencing and annotation.</title>
        <authorList>
            <consortium name="The Broad Institute Genomics Platform"/>
            <consortium name="The Broad Institute Genome Sequencing Center for Infectious Disease"/>
            <person name="Wu L."/>
            <person name="Ma J."/>
        </authorList>
    </citation>
    <scope>NUCLEOTIDE SEQUENCE [LARGE SCALE GENOMIC DNA]</scope>
    <source>
        <strain evidence="2">CGMCC 1.12664</strain>
    </source>
</reference>
<proteinExistence type="predicted"/>
<dbReference type="RefSeq" id="WP_188477255.1">
    <property type="nucleotide sequence ID" value="NZ_BMFJ01000001.1"/>
</dbReference>
<dbReference type="Pfam" id="PF23793">
    <property type="entry name" value="LysC"/>
    <property type="match status" value="1"/>
</dbReference>